<name>A0A812F1X2_9ARCH</name>
<proteinExistence type="predicted"/>
<accession>A0A812F1X2</accession>
<dbReference type="RefSeq" id="WP_205101192.1">
    <property type="nucleotide sequence ID" value="NZ_CAJNAQ010000006.1"/>
</dbReference>
<dbReference type="Gene3D" id="2.60.120.260">
    <property type="entry name" value="Galactose-binding domain-like"/>
    <property type="match status" value="1"/>
</dbReference>
<evidence type="ECO:0000313" key="2">
    <source>
        <dbReference type="Proteomes" id="UP000655759"/>
    </source>
</evidence>
<protein>
    <recommendedName>
        <fullName evidence="3">DUF642 domain-containing protein</fullName>
    </recommendedName>
</protein>
<evidence type="ECO:0000313" key="1">
    <source>
        <dbReference type="EMBL" id="CAE6504591.1"/>
    </source>
</evidence>
<dbReference type="SUPFAM" id="SSF49785">
    <property type="entry name" value="Galactose-binding domain-like"/>
    <property type="match status" value="1"/>
</dbReference>
<sequence>MTKTILFTAFVSAILFGAAISPTANANTNLVINGSFEEPDIPSISFAVFGSIPGWITSFGPGIEIQDNPTLAFDGDQYVELDSHPNPGNSGMAQTLSTTPGKFYELSFAYTPRPGISAESNTIEVYWNGYLVDTLSEDGIGLTSTDWSVNTYTLVSSSGSTVLEFRAAGTPETLGGFIDDVSVIVATLEADIDIKPGSDPNSVNCKSKGVVPIGIYSDGSFNATTIDLSSITINGNPVTEAHGILHIEDLNEDSIDDVVIHVNTFDVCAATTVVSGTEPVTVAGSNANGLFEGTDSVRIVKR</sequence>
<dbReference type="InterPro" id="IPR008979">
    <property type="entry name" value="Galactose-bd-like_sf"/>
</dbReference>
<organism evidence="1 2">
    <name type="scientific">Candidatus Nitrosotenuis uzonensis</name>
    <dbReference type="NCBI Taxonomy" id="1407055"/>
    <lineage>
        <taxon>Archaea</taxon>
        <taxon>Nitrososphaerota</taxon>
        <taxon>Candidatus Nitrosotenuis</taxon>
    </lineage>
</organism>
<gene>
    <name evidence="1" type="ORF">NUZ5A_60030</name>
</gene>
<reference evidence="1" key="1">
    <citation type="submission" date="2021-02" db="EMBL/GenBank/DDBJ databases">
        <authorList>
            <person name="Han P."/>
        </authorList>
    </citation>
    <scope>NUCLEOTIDE SEQUENCE</scope>
    <source>
        <strain evidence="1">Candidatus Nitrosotenuis uzonensis 5A</strain>
    </source>
</reference>
<dbReference type="AlphaFoldDB" id="A0A812F1X2"/>
<comment type="caution">
    <text evidence="1">The sequence shown here is derived from an EMBL/GenBank/DDBJ whole genome shotgun (WGS) entry which is preliminary data.</text>
</comment>
<evidence type="ECO:0008006" key="3">
    <source>
        <dbReference type="Google" id="ProtNLM"/>
    </source>
</evidence>
<dbReference type="Proteomes" id="UP000655759">
    <property type="component" value="Unassembled WGS sequence"/>
</dbReference>
<dbReference type="EMBL" id="CAJNAQ010000006">
    <property type="protein sequence ID" value="CAE6504591.1"/>
    <property type="molecule type" value="Genomic_DNA"/>
</dbReference>